<feature type="domain" description="Protein arginine N-methyltransferase" evidence="19">
    <location>
        <begin position="387"/>
        <end position="484"/>
    </location>
</feature>
<dbReference type="InterPro" id="IPR055135">
    <property type="entry name" value="PRMT_dom"/>
</dbReference>
<dbReference type="Gene3D" id="2.70.160.11">
    <property type="entry name" value="Hnrnp arginine n-methyltransferase1"/>
    <property type="match status" value="1"/>
</dbReference>
<dbReference type="PANTHER" id="PTHR11006:SF53">
    <property type="entry name" value="PROTEIN ARGININE N-METHYLTRANSFERASE 3"/>
    <property type="match status" value="1"/>
</dbReference>
<evidence type="ECO:0000256" key="8">
    <source>
        <dbReference type="ARBA" id="ARBA00022691"/>
    </source>
</evidence>
<evidence type="ECO:0000256" key="15">
    <source>
        <dbReference type="PROSITE-ProRule" id="PRU01015"/>
    </source>
</evidence>
<keyword evidence="21" id="KW-1185">Reference proteome</keyword>
<evidence type="ECO:0000256" key="16">
    <source>
        <dbReference type="SAM" id="MobiDB-lite"/>
    </source>
</evidence>
<dbReference type="FunFam" id="3.40.50.150:FF:000034">
    <property type="entry name" value="Protein arginine N-methyltransferase 3"/>
    <property type="match status" value="1"/>
</dbReference>
<dbReference type="Proteomes" id="UP001151582">
    <property type="component" value="Unassembled WGS sequence"/>
</dbReference>
<sequence length="598" mass="67133">MSLYSVTESEFDPRDNNWDDWEDPADLELQCLFCSTLYPNAVVLFDHCKADHAFDFVAIRAQLQLDYYQCIRLLNYIREQVHKQPGLMATSPLTVTKDAAFLENDQYLKPVLPNDELLMCFDDVDIPMIQAQQQVQAMALNGFPEPTTDLERQLIHKVHQLQYQLRQAQSAGALLSTQFRDYQEMVKSHFYDTLDDEARSVLSHVTSFSRLSIAHGGEAPSSALRSKPAPRAKKPTDPSDYYFQSYAYNDIHETMLKDTVRTEGYRDFIYDNKDVFKGKVVLDVGCGTGILSMFAARAGATKVFAVDNSDVIDKTHQTIMENQLENVITLIKGKIEEVVLPVDSVDIIISEWMGYFLLFEAMLDSVLVARDRWLLPDGLLCPSYMTILLGGFEDSELINDTFNFWENVYGFKMSAMKQSLDHEALVEVVEANAVITTTSCLKTIDISCVETTALNFTSAFTLKVMADGTLHGLVGYFDTYFARDALMLPPPASPTAIQDAQHAVGRVNPNAPTGDGDQRIHQFTTGPHGPPTHWKQTLFIFDHPLVVTKGQQLQGRFTCRKGVANPRELDISISYALVADASVETGTTPMTTQQFALR</sequence>
<dbReference type="Pfam" id="PF22528">
    <property type="entry name" value="PRMT_C"/>
    <property type="match status" value="2"/>
</dbReference>
<comment type="caution">
    <text evidence="20">The sequence shown here is derived from an EMBL/GenBank/DDBJ whole genome shotgun (WGS) entry which is preliminary data.</text>
</comment>
<dbReference type="Pfam" id="PF13649">
    <property type="entry name" value="Methyltransf_25"/>
    <property type="match status" value="1"/>
</dbReference>
<feature type="domain" description="Protein arginine N-methyltransferase" evidence="19">
    <location>
        <begin position="521"/>
        <end position="577"/>
    </location>
</feature>
<keyword evidence="4" id="KW-0963">Cytoplasm</keyword>
<keyword evidence="8 15" id="KW-0949">S-adenosyl-L-methionine</keyword>
<evidence type="ECO:0000256" key="4">
    <source>
        <dbReference type="ARBA" id="ARBA00022490"/>
    </source>
</evidence>
<dbReference type="GO" id="GO:0005829">
    <property type="term" value="C:cytosol"/>
    <property type="evidence" value="ECO:0007669"/>
    <property type="project" value="UniProtKB-SubCell"/>
</dbReference>
<evidence type="ECO:0000256" key="10">
    <source>
        <dbReference type="ARBA" id="ARBA00022771"/>
    </source>
</evidence>
<evidence type="ECO:0000256" key="14">
    <source>
        <dbReference type="ARBA" id="ARBA00049303"/>
    </source>
</evidence>
<feature type="domain" description="Protein arginine N-methyltransferase 3-like C2H2 zinc finger" evidence="18">
    <location>
        <begin position="61"/>
        <end position="110"/>
    </location>
</feature>
<dbReference type="GO" id="GO:0005634">
    <property type="term" value="C:nucleus"/>
    <property type="evidence" value="ECO:0007669"/>
    <property type="project" value="UniProtKB-SubCell"/>
</dbReference>
<proteinExistence type="predicted"/>
<dbReference type="Pfam" id="PF21137">
    <property type="entry name" value="ANM3_C2H2_Zf"/>
    <property type="match status" value="1"/>
</dbReference>
<dbReference type="GO" id="GO:0008270">
    <property type="term" value="F:zinc ion binding"/>
    <property type="evidence" value="ECO:0007669"/>
    <property type="project" value="UniProtKB-KW"/>
</dbReference>
<comment type="catalytic activity">
    <reaction evidence="13">
        <text>L-arginyl-[protein] + 2 S-adenosyl-L-methionine = N(omega),N(omega)-dimethyl-L-arginyl-[protein] + 2 S-adenosyl-L-homocysteine + 2 H(+)</text>
        <dbReference type="Rhea" id="RHEA:48096"/>
        <dbReference type="Rhea" id="RHEA-COMP:10532"/>
        <dbReference type="Rhea" id="RHEA-COMP:11991"/>
        <dbReference type="ChEBI" id="CHEBI:15378"/>
        <dbReference type="ChEBI" id="CHEBI:29965"/>
        <dbReference type="ChEBI" id="CHEBI:57856"/>
        <dbReference type="ChEBI" id="CHEBI:59789"/>
        <dbReference type="ChEBI" id="CHEBI:61897"/>
        <dbReference type="EC" id="2.1.1.319"/>
    </reaction>
    <physiologicalReaction direction="left-to-right" evidence="13">
        <dbReference type="Rhea" id="RHEA:48097"/>
    </physiologicalReaction>
</comment>
<accession>A0A9W8B4S3</accession>
<evidence type="ECO:0000256" key="13">
    <source>
        <dbReference type="ARBA" id="ARBA00047384"/>
    </source>
</evidence>
<dbReference type="InterPro" id="IPR049482">
    <property type="entry name" value="ANM3-like_C2H2_Zf"/>
</dbReference>
<dbReference type="PANTHER" id="PTHR11006">
    <property type="entry name" value="PROTEIN ARGININE N-METHYLTRANSFERASE"/>
    <property type="match status" value="1"/>
</dbReference>
<name>A0A9W8B4S3_9FUNG</name>
<dbReference type="AlphaFoldDB" id="A0A9W8B4S3"/>
<evidence type="ECO:0000259" key="18">
    <source>
        <dbReference type="Pfam" id="PF21137"/>
    </source>
</evidence>
<evidence type="ECO:0000256" key="3">
    <source>
        <dbReference type="ARBA" id="ARBA00011925"/>
    </source>
</evidence>
<feature type="region of interest" description="Disordered" evidence="16">
    <location>
        <begin position="218"/>
        <end position="238"/>
    </location>
</feature>
<dbReference type="InterPro" id="IPR029063">
    <property type="entry name" value="SAM-dependent_MTases_sf"/>
</dbReference>
<comment type="subcellular location">
    <subcellularLocation>
        <location evidence="2">Cytoplasm</location>
        <location evidence="2">Cytosol</location>
    </subcellularLocation>
    <subcellularLocation>
        <location evidence="1">Nucleus</location>
    </subcellularLocation>
</comment>
<evidence type="ECO:0000256" key="6">
    <source>
        <dbReference type="ARBA" id="ARBA00022603"/>
    </source>
</evidence>
<keyword evidence="9" id="KW-0479">Metal-binding</keyword>
<evidence type="ECO:0000256" key="11">
    <source>
        <dbReference type="ARBA" id="ARBA00022833"/>
    </source>
</evidence>
<organism evidence="20 21">
    <name type="scientific">Dimargaris verticillata</name>
    <dbReference type="NCBI Taxonomy" id="2761393"/>
    <lineage>
        <taxon>Eukaryota</taxon>
        <taxon>Fungi</taxon>
        <taxon>Fungi incertae sedis</taxon>
        <taxon>Zoopagomycota</taxon>
        <taxon>Kickxellomycotina</taxon>
        <taxon>Dimargaritomycetes</taxon>
        <taxon>Dimargaritales</taxon>
        <taxon>Dimargaritaceae</taxon>
        <taxon>Dimargaris</taxon>
    </lineage>
</organism>
<evidence type="ECO:0000256" key="5">
    <source>
        <dbReference type="ARBA" id="ARBA00022553"/>
    </source>
</evidence>
<dbReference type="PROSITE" id="PS51678">
    <property type="entry name" value="SAM_MT_PRMT"/>
    <property type="match status" value="1"/>
</dbReference>
<dbReference type="CDD" id="cd02440">
    <property type="entry name" value="AdoMet_MTases"/>
    <property type="match status" value="1"/>
</dbReference>
<dbReference type="GO" id="GO:0032259">
    <property type="term" value="P:methylation"/>
    <property type="evidence" value="ECO:0007669"/>
    <property type="project" value="UniProtKB-KW"/>
</dbReference>
<evidence type="ECO:0000313" key="21">
    <source>
        <dbReference type="Proteomes" id="UP001151582"/>
    </source>
</evidence>
<dbReference type="SUPFAM" id="SSF57667">
    <property type="entry name" value="beta-beta-alpha zinc fingers"/>
    <property type="match status" value="1"/>
</dbReference>
<keyword evidence="10" id="KW-0863">Zinc-finger</keyword>
<keyword evidence="6 15" id="KW-0489">Methyltransferase</keyword>
<protein>
    <recommendedName>
        <fullName evidence="3">type I protein arginine methyltransferase</fullName>
        <ecNumber evidence="3">2.1.1.319</ecNumber>
    </recommendedName>
</protein>
<dbReference type="InterPro" id="IPR036236">
    <property type="entry name" value="Znf_C2H2_sf"/>
</dbReference>
<dbReference type="InterPro" id="IPR041698">
    <property type="entry name" value="Methyltransf_25"/>
</dbReference>
<reference evidence="20" key="1">
    <citation type="submission" date="2022-07" db="EMBL/GenBank/DDBJ databases">
        <title>Phylogenomic reconstructions and comparative analyses of Kickxellomycotina fungi.</title>
        <authorList>
            <person name="Reynolds N.K."/>
            <person name="Stajich J.E."/>
            <person name="Barry K."/>
            <person name="Grigoriev I.V."/>
            <person name="Crous P."/>
            <person name="Smith M.E."/>
        </authorList>
    </citation>
    <scope>NUCLEOTIDE SEQUENCE</scope>
    <source>
        <strain evidence="20">RSA 567</strain>
    </source>
</reference>
<keyword evidence="5" id="KW-0597">Phosphoprotein</keyword>
<evidence type="ECO:0000259" key="17">
    <source>
        <dbReference type="Pfam" id="PF13649"/>
    </source>
</evidence>
<comment type="catalytic activity">
    <reaction evidence="14">
        <text>L-arginyl-[protein] + S-adenosyl-L-methionine = N(omega)-methyl-L-arginyl-[protein] + S-adenosyl-L-homocysteine + H(+)</text>
        <dbReference type="Rhea" id="RHEA:48100"/>
        <dbReference type="Rhea" id="RHEA-COMP:10532"/>
        <dbReference type="Rhea" id="RHEA-COMP:11990"/>
        <dbReference type="ChEBI" id="CHEBI:15378"/>
        <dbReference type="ChEBI" id="CHEBI:29965"/>
        <dbReference type="ChEBI" id="CHEBI:57856"/>
        <dbReference type="ChEBI" id="CHEBI:59789"/>
        <dbReference type="ChEBI" id="CHEBI:65280"/>
    </reaction>
    <physiologicalReaction direction="left-to-right" evidence="14">
        <dbReference type="Rhea" id="RHEA:48101"/>
    </physiologicalReaction>
</comment>
<dbReference type="InterPro" id="IPR025799">
    <property type="entry name" value="Arg_MeTrfase"/>
</dbReference>
<dbReference type="OrthoDB" id="7848332at2759"/>
<evidence type="ECO:0000259" key="19">
    <source>
        <dbReference type="Pfam" id="PF22528"/>
    </source>
</evidence>
<gene>
    <name evidence="20" type="ORF">H4R34_004502</name>
</gene>
<dbReference type="SUPFAM" id="SSF53335">
    <property type="entry name" value="S-adenosyl-L-methionine-dependent methyltransferases"/>
    <property type="match status" value="1"/>
</dbReference>
<dbReference type="Gene3D" id="3.40.50.150">
    <property type="entry name" value="Vaccinia Virus protein VP39"/>
    <property type="match status" value="1"/>
</dbReference>
<feature type="domain" description="Methyltransferase" evidence="17">
    <location>
        <begin position="281"/>
        <end position="378"/>
    </location>
</feature>
<keyword evidence="12" id="KW-0539">Nucleus</keyword>
<dbReference type="GO" id="GO:0035242">
    <property type="term" value="F:protein-arginine omega-N asymmetric methyltransferase activity"/>
    <property type="evidence" value="ECO:0007669"/>
    <property type="project" value="UniProtKB-EC"/>
</dbReference>
<evidence type="ECO:0000256" key="1">
    <source>
        <dbReference type="ARBA" id="ARBA00004123"/>
    </source>
</evidence>
<evidence type="ECO:0000256" key="9">
    <source>
        <dbReference type="ARBA" id="ARBA00022723"/>
    </source>
</evidence>
<evidence type="ECO:0000256" key="2">
    <source>
        <dbReference type="ARBA" id="ARBA00004514"/>
    </source>
</evidence>
<dbReference type="EMBL" id="JANBQB010000580">
    <property type="protein sequence ID" value="KAJ1975005.1"/>
    <property type="molecule type" value="Genomic_DNA"/>
</dbReference>
<evidence type="ECO:0000313" key="20">
    <source>
        <dbReference type="EMBL" id="KAJ1975005.1"/>
    </source>
</evidence>
<evidence type="ECO:0000256" key="12">
    <source>
        <dbReference type="ARBA" id="ARBA00023242"/>
    </source>
</evidence>
<keyword evidence="7 15" id="KW-0808">Transferase</keyword>
<keyword evidence="11" id="KW-0862">Zinc</keyword>
<dbReference type="GO" id="GO:0042054">
    <property type="term" value="F:histone methyltransferase activity"/>
    <property type="evidence" value="ECO:0007669"/>
    <property type="project" value="TreeGrafter"/>
</dbReference>
<evidence type="ECO:0000256" key="7">
    <source>
        <dbReference type="ARBA" id="ARBA00022679"/>
    </source>
</evidence>
<dbReference type="EC" id="2.1.1.319" evidence="3"/>